<sequence>MQSRLLMATAFVVSFAAAPAAAEDLTIALAAEPTSVDPHYHNLTPNNALTRHIFEPLIKQDENQSLEPGLATEWGVTDDPLVWEFKLREDVTFHDGTPFTAEDVAFTIERAPDVPNSPSSFSLYINDIAEVEIVDEHTVRFHTEEPVPLMANNLSTVAIISKKHAEGASTEDFNSGEAAVGTGPYQFVSYTPGEEVEMAAYDDYWGDEPQWDNVTFRPVTSASARVAGLLSGDIDVIEGVPTNDVASLEEDEDVSIWQGISNRVIYIHLDSDREVTPQITAKDGSEIENPLRDTKVRKALSIAIDRESIVEDVMEGIAIPAGQLLPEGFFGVSEDIEVPEYQPERAQELLAEAGYEDGFRMTVHGPAGRYINDEQVLQAVAQMWSRLGIETEVETIPVSVYFGRASDLEFSVMLVGWGAGSGEASSPLRALLATYEPDAGFGATNRGRYSNEEMDALLKKALVTVDDEKRDELLAQATEVAMEDVGLIPVHFQVNTWGTRDGLEYIPRTDEYTLATSVRPVD</sequence>
<organism evidence="7 8">
    <name type="scientific">Fodinicurvata halophila</name>
    <dbReference type="NCBI Taxonomy" id="1419723"/>
    <lineage>
        <taxon>Bacteria</taxon>
        <taxon>Pseudomonadati</taxon>
        <taxon>Pseudomonadota</taxon>
        <taxon>Alphaproteobacteria</taxon>
        <taxon>Rhodospirillales</taxon>
        <taxon>Rhodovibrionaceae</taxon>
        <taxon>Fodinicurvata</taxon>
    </lineage>
</organism>
<evidence type="ECO:0000256" key="3">
    <source>
        <dbReference type="ARBA" id="ARBA00022448"/>
    </source>
</evidence>
<comment type="similarity">
    <text evidence="2">Belongs to the bacterial solute-binding protein 5 family.</text>
</comment>
<evidence type="ECO:0000313" key="7">
    <source>
        <dbReference type="EMBL" id="MFC4352027.1"/>
    </source>
</evidence>
<name>A0ABV8UL56_9PROT</name>
<protein>
    <submittedName>
        <fullName evidence="7">ABC transporter substrate-binding protein</fullName>
    </submittedName>
</protein>
<dbReference type="InterPro" id="IPR039424">
    <property type="entry name" value="SBP_5"/>
</dbReference>
<dbReference type="Gene3D" id="3.90.76.10">
    <property type="entry name" value="Dipeptide-binding Protein, Domain 1"/>
    <property type="match status" value="1"/>
</dbReference>
<keyword evidence="4 5" id="KW-0732">Signal</keyword>
<dbReference type="CDD" id="cd08498">
    <property type="entry name" value="PBP2_NikA_DppA_OppA_like_2"/>
    <property type="match status" value="1"/>
</dbReference>
<keyword evidence="8" id="KW-1185">Reference proteome</keyword>
<evidence type="ECO:0000313" key="8">
    <source>
        <dbReference type="Proteomes" id="UP001595799"/>
    </source>
</evidence>
<dbReference type="SUPFAM" id="SSF53850">
    <property type="entry name" value="Periplasmic binding protein-like II"/>
    <property type="match status" value="1"/>
</dbReference>
<dbReference type="InterPro" id="IPR030678">
    <property type="entry name" value="Peptide/Ni-bd"/>
</dbReference>
<evidence type="ECO:0000256" key="4">
    <source>
        <dbReference type="ARBA" id="ARBA00022729"/>
    </source>
</evidence>
<keyword evidence="3" id="KW-0813">Transport</keyword>
<dbReference type="Pfam" id="PF00496">
    <property type="entry name" value="SBP_bac_5"/>
    <property type="match status" value="1"/>
</dbReference>
<dbReference type="Proteomes" id="UP001595799">
    <property type="component" value="Unassembled WGS sequence"/>
</dbReference>
<comment type="subcellular location">
    <subcellularLocation>
        <location evidence="1">Periplasm</location>
    </subcellularLocation>
</comment>
<evidence type="ECO:0000256" key="2">
    <source>
        <dbReference type="ARBA" id="ARBA00005695"/>
    </source>
</evidence>
<dbReference type="Gene3D" id="3.40.190.10">
    <property type="entry name" value="Periplasmic binding protein-like II"/>
    <property type="match status" value="1"/>
</dbReference>
<dbReference type="PIRSF" id="PIRSF002741">
    <property type="entry name" value="MppA"/>
    <property type="match status" value="1"/>
</dbReference>
<dbReference type="RefSeq" id="WP_382422377.1">
    <property type="nucleotide sequence ID" value="NZ_JBHSCW010000005.1"/>
</dbReference>
<evidence type="ECO:0000256" key="1">
    <source>
        <dbReference type="ARBA" id="ARBA00004418"/>
    </source>
</evidence>
<dbReference type="EMBL" id="JBHSCW010000005">
    <property type="protein sequence ID" value="MFC4352027.1"/>
    <property type="molecule type" value="Genomic_DNA"/>
</dbReference>
<accession>A0ABV8UL56</accession>
<gene>
    <name evidence="7" type="ORF">ACFOW6_10780</name>
</gene>
<reference evidence="8" key="1">
    <citation type="journal article" date="2019" name="Int. J. Syst. Evol. Microbiol.">
        <title>The Global Catalogue of Microorganisms (GCM) 10K type strain sequencing project: providing services to taxonomists for standard genome sequencing and annotation.</title>
        <authorList>
            <consortium name="The Broad Institute Genomics Platform"/>
            <consortium name="The Broad Institute Genome Sequencing Center for Infectious Disease"/>
            <person name="Wu L."/>
            <person name="Ma J."/>
        </authorList>
    </citation>
    <scope>NUCLEOTIDE SEQUENCE [LARGE SCALE GENOMIC DNA]</scope>
    <source>
        <strain evidence="8">CECT 8472</strain>
    </source>
</reference>
<dbReference type="PANTHER" id="PTHR30290:SF9">
    <property type="entry name" value="OLIGOPEPTIDE-BINDING PROTEIN APPA"/>
    <property type="match status" value="1"/>
</dbReference>
<evidence type="ECO:0000259" key="6">
    <source>
        <dbReference type="Pfam" id="PF00496"/>
    </source>
</evidence>
<dbReference type="PANTHER" id="PTHR30290">
    <property type="entry name" value="PERIPLASMIC BINDING COMPONENT OF ABC TRANSPORTER"/>
    <property type="match status" value="1"/>
</dbReference>
<comment type="caution">
    <text evidence="7">The sequence shown here is derived from an EMBL/GenBank/DDBJ whole genome shotgun (WGS) entry which is preliminary data.</text>
</comment>
<evidence type="ECO:0000256" key="5">
    <source>
        <dbReference type="SAM" id="SignalP"/>
    </source>
</evidence>
<feature type="chain" id="PRO_5045573790" evidence="5">
    <location>
        <begin position="23"/>
        <end position="522"/>
    </location>
</feature>
<proteinExistence type="inferred from homology"/>
<feature type="signal peptide" evidence="5">
    <location>
        <begin position="1"/>
        <end position="22"/>
    </location>
</feature>
<feature type="domain" description="Solute-binding protein family 5" evidence="6">
    <location>
        <begin position="66"/>
        <end position="433"/>
    </location>
</feature>
<dbReference type="InterPro" id="IPR000914">
    <property type="entry name" value="SBP_5_dom"/>
</dbReference>
<dbReference type="Gene3D" id="3.10.105.10">
    <property type="entry name" value="Dipeptide-binding Protein, Domain 3"/>
    <property type="match status" value="1"/>
</dbReference>